<name>E0S7G0_ENCIT</name>
<dbReference type="RefSeq" id="XP_003072999.1">
    <property type="nucleotide sequence ID" value="XM_003072953.1"/>
</dbReference>
<evidence type="ECO:0000256" key="2">
    <source>
        <dbReference type="ARBA" id="ARBA00004496"/>
    </source>
</evidence>
<dbReference type="GO" id="GO:0071028">
    <property type="term" value="P:nuclear mRNA surveillance"/>
    <property type="evidence" value="ECO:0007669"/>
    <property type="project" value="TreeGrafter"/>
</dbReference>
<dbReference type="OrthoDB" id="45882at2759"/>
<dbReference type="GO" id="GO:0071038">
    <property type="term" value="P:TRAMP-dependent tRNA surveillance pathway"/>
    <property type="evidence" value="ECO:0007669"/>
    <property type="project" value="TreeGrafter"/>
</dbReference>
<dbReference type="VEuPathDB" id="MicrosporidiaDB:Eint_060300"/>
<dbReference type="GO" id="GO:0000176">
    <property type="term" value="C:nuclear exosome (RNase complex)"/>
    <property type="evidence" value="ECO:0007669"/>
    <property type="project" value="TreeGrafter"/>
</dbReference>
<keyword evidence="6" id="KW-1185">Reference proteome</keyword>
<evidence type="ECO:0000256" key="1">
    <source>
        <dbReference type="ARBA" id="ARBA00004123"/>
    </source>
</evidence>
<evidence type="ECO:0000256" key="3">
    <source>
        <dbReference type="ARBA" id="ARBA00006678"/>
    </source>
</evidence>
<dbReference type="InterPro" id="IPR027408">
    <property type="entry name" value="PNPase/RNase_PH_dom_sf"/>
</dbReference>
<dbReference type="GO" id="GO:0034476">
    <property type="term" value="P:U5 snRNA 3'-end processing"/>
    <property type="evidence" value="ECO:0007669"/>
    <property type="project" value="TreeGrafter"/>
</dbReference>
<dbReference type="Proteomes" id="UP000002313">
    <property type="component" value="Chromosome VI"/>
</dbReference>
<dbReference type="GO" id="GO:0000177">
    <property type="term" value="C:cytoplasmic exosome (RNase complex)"/>
    <property type="evidence" value="ECO:0007669"/>
    <property type="project" value="TreeGrafter"/>
</dbReference>
<reference evidence="5 6" key="1">
    <citation type="journal article" date="2010" name="Nat. Commun.">
        <title>The complete sequence of the smallest known nuclear genome from the microsporidian Encephalitozoon intestinalis.</title>
        <authorList>
            <person name="Corradi N."/>
            <person name="Pombert J.-F."/>
            <person name="Farinelli L."/>
            <person name="Didier E.S."/>
            <person name="Keeling P.J."/>
        </authorList>
    </citation>
    <scope>NUCLEOTIDE SEQUENCE [LARGE SCALE GENOMIC DNA]</scope>
    <source>
        <strain evidence="5 6">ATCC 50506</strain>
    </source>
</reference>
<dbReference type="EMBL" id="CP001947">
    <property type="protein sequence ID" value="ADM11639.1"/>
    <property type="molecule type" value="Genomic_DNA"/>
</dbReference>
<dbReference type="AlphaFoldDB" id="E0S7G0"/>
<dbReference type="PANTHER" id="PTHR11097">
    <property type="entry name" value="EXOSOME COMPLEX EXONUCLEASE RIBOSOMAL RNA PROCESSING PROTEIN"/>
    <property type="match status" value="1"/>
</dbReference>
<dbReference type="HOGENOM" id="CLU_1240128_0_0_1"/>
<dbReference type="InterPro" id="IPR050590">
    <property type="entry name" value="Exosome_comp_Rrp42_subfam"/>
</dbReference>
<dbReference type="SUPFAM" id="SSF54211">
    <property type="entry name" value="Ribosomal protein S5 domain 2-like"/>
    <property type="match status" value="1"/>
</dbReference>
<evidence type="ECO:0000313" key="6">
    <source>
        <dbReference type="Proteomes" id="UP000002313"/>
    </source>
</evidence>
<evidence type="ECO:0000313" key="5">
    <source>
        <dbReference type="EMBL" id="ADM11639.1"/>
    </source>
</evidence>
<evidence type="ECO:0000256" key="4">
    <source>
        <dbReference type="ARBA" id="ARBA00022490"/>
    </source>
</evidence>
<comment type="subcellular location">
    <subcellularLocation>
        <location evidence="2">Cytoplasm</location>
    </subcellularLocation>
    <subcellularLocation>
        <location evidence="1">Nucleus</location>
    </subcellularLocation>
</comment>
<reference evidence="5 6" key="2">
    <citation type="journal article" date="2012" name="Proc. Natl. Acad. Sci. U.S.A.">
        <title>Gain and loss of multiple functionally related, horizontally transferred genes in the reduced genomes of two microsporidian parasites.</title>
        <authorList>
            <person name="Pombert J.-F."/>
            <person name="Selman M."/>
            <person name="Burki F."/>
            <person name="Bardell F.T."/>
            <person name="Farinelli L."/>
            <person name="Solter L.F."/>
            <person name="Whitman D.W."/>
            <person name="Weiss L.M."/>
            <person name="Corradi N."/>
            <person name="Keeling P.J."/>
        </authorList>
    </citation>
    <scope>NUCLEOTIDE SEQUENCE [LARGE SCALE GENOMIC DNA]</scope>
    <source>
        <strain evidence="5 6">ATCC 50506</strain>
    </source>
</reference>
<dbReference type="GO" id="GO:0016075">
    <property type="term" value="P:rRNA catabolic process"/>
    <property type="evidence" value="ECO:0007669"/>
    <property type="project" value="TreeGrafter"/>
</dbReference>
<dbReference type="GO" id="GO:0035925">
    <property type="term" value="F:mRNA 3'-UTR AU-rich region binding"/>
    <property type="evidence" value="ECO:0007669"/>
    <property type="project" value="TreeGrafter"/>
</dbReference>
<dbReference type="Gene3D" id="3.30.230.70">
    <property type="entry name" value="GHMP Kinase, N-terminal domain"/>
    <property type="match status" value="1"/>
</dbReference>
<keyword evidence="4" id="KW-0963">Cytoplasm</keyword>
<gene>
    <name evidence="5" type="ORF">Eint_060300</name>
</gene>
<dbReference type="GO" id="GO:0034475">
    <property type="term" value="P:U4 snRNA 3'-end processing"/>
    <property type="evidence" value="ECO:0007669"/>
    <property type="project" value="TreeGrafter"/>
</dbReference>
<dbReference type="GO" id="GO:0071035">
    <property type="term" value="P:nuclear polyadenylation-dependent rRNA catabolic process"/>
    <property type="evidence" value="ECO:0007669"/>
    <property type="project" value="TreeGrafter"/>
</dbReference>
<dbReference type="InterPro" id="IPR036345">
    <property type="entry name" value="ExoRNase_PH_dom2_sf"/>
</dbReference>
<accession>E0S7G0</accession>
<dbReference type="SUPFAM" id="SSF55666">
    <property type="entry name" value="Ribonuclease PH domain 2-like"/>
    <property type="match status" value="1"/>
</dbReference>
<dbReference type="GeneID" id="9699319"/>
<sequence length="223" mass="25442">MLVKNLIKAEERFDGRKIKETRKLEVEKISNSCLISMGKSRLLAVSQKGISRPYVDKSHEGIVNFSISMGGKRHERLVNFLHKVYIKQKSIDLESLCIKLNEEVVLIHIDLRILSCDGSIYSLIVQGVNSVLETLGVKMNYMPQCFSYCSIDNVVITDPSENEQIEEDWNCVVVMKSPKEIVFLEKIGRECSIEQVFETIDRSVKDFVVPLPGTEGEKWLRST</sequence>
<dbReference type="PANTHER" id="PTHR11097:SF14">
    <property type="entry name" value="EXOSOME COMPLEX COMPONENT RRP45"/>
    <property type="match status" value="1"/>
</dbReference>
<dbReference type="KEGG" id="ein:Eint_060300"/>
<dbReference type="GO" id="GO:0000467">
    <property type="term" value="P:exonucleolytic trimming to generate mature 3'-end of 5.8S rRNA from tricistronic rRNA transcript (SSU-rRNA, 5.8S rRNA, LSU-rRNA)"/>
    <property type="evidence" value="ECO:0007669"/>
    <property type="project" value="TreeGrafter"/>
</dbReference>
<proteinExistence type="inferred from homology"/>
<dbReference type="InterPro" id="IPR020568">
    <property type="entry name" value="Ribosomal_Su5_D2-typ_SF"/>
</dbReference>
<comment type="similarity">
    <text evidence="3">Belongs to the RNase PH family.</text>
</comment>
<organism evidence="5 6">
    <name type="scientific">Encephalitozoon intestinalis (strain ATCC 50506)</name>
    <name type="common">Microsporidian parasite</name>
    <name type="synonym">Septata intestinalis</name>
    <dbReference type="NCBI Taxonomy" id="876142"/>
    <lineage>
        <taxon>Eukaryota</taxon>
        <taxon>Fungi</taxon>
        <taxon>Fungi incertae sedis</taxon>
        <taxon>Microsporidia</taxon>
        <taxon>Unikaryonidae</taxon>
        <taxon>Encephalitozoon</taxon>
    </lineage>
</organism>
<dbReference type="GO" id="GO:0034473">
    <property type="term" value="P:U1 snRNA 3'-end processing"/>
    <property type="evidence" value="ECO:0007669"/>
    <property type="project" value="TreeGrafter"/>
</dbReference>
<protein>
    <submittedName>
        <fullName evidence="5">RNase PH-like exoribonuclease</fullName>
    </submittedName>
</protein>